<evidence type="ECO:0000313" key="5">
    <source>
        <dbReference type="EMBL" id="EGG23033.1"/>
    </source>
</evidence>
<dbReference type="OrthoDB" id="23630at2759"/>
<organism evidence="5 6">
    <name type="scientific">Cavenderia fasciculata</name>
    <name type="common">Slime mold</name>
    <name type="synonym">Dictyostelium fasciculatum</name>
    <dbReference type="NCBI Taxonomy" id="261658"/>
    <lineage>
        <taxon>Eukaryota</taxon>
        <taxon>Amoebozoa</taxon>
        <taxon>Evosea</taxon>
        <taxon>Eumycetozoa</taxon>
        <taxon>Dictyostelia</taxon>
        <taxon>Acytosteliales</taxon>
        <taxon>Cavenderiaceae</taxon>
        <taxon>Cavenderia</taxon>
    </lineage>
</organism>
<dbReference type="Pfam" id="PF02671">
    <property type="entry name" value="PAH"/>
    <property type="match status" value="1"/>
</dbReference>
<feature type="compositionally biased region" description="Low complexity" evidence="4">
    <location>
        <begin position="404"/>
        <end position="413"/>
    </location>
</feature>
<feature type="region of interest" description="Disordered" evidence="4">
    <location>
        <begin position="400"/>
        <end position="439"/>
    </location>
</feature>
<dbReference type="PROSITE" id="PS51477">
    <property type="entry name" value="PAH"/>
    <property type="match status" value="1"/>
</dbReference>
<dbReference type="PANTHER" id="PTHR48125:SF12">
    <property type="entry name" value="AT HOOK TRANSCRIPTION FACTOR FAMILY-RELATED"/>
    <property type="match status" value="1"/>
</dbReference>
<feature type="compositionally biased region" description="Low complexity" evidence="4">
    <location>
        <begin position="783"/>
        <end position="804"/>
    </location>
</feature>
<dbReference type="OMA" id="LERFINW"/>
<feature type="compositionally biased region" description="Acidic residues" evidence="4">
    <location>
        <begin position="360"/>
        <end position="371"/>
    </location>
</feature>
<feature type="compositionally biased region" description="Low complexity" evidence="4">
    <location>
        <begin position="764"/>
        <end position="773"/>
    </location>
</feature>
<dbReference type="GO" id="GO:0005634">
    <property type="term" value="C:nucleus"/>
    <property type="evidence" value="ECO:0007669"/>
    <property type="project" value="UniProtKB-SubCell"/>
</dbReference>
<feature type="region of interest" description="Disordered" evidence="4">
    <location>
        <begin position="334"/>
        <end position="379"/>
    </location>
</feature>
<keyword evidence="6" id="KW-1185">Reference proteome</keyword>
<evidence type="ECO:0000256" key="2">
    <source>
        <dbReference type="ARBA" id="ARBA00023242"/>
    </source>
</evidence>
<evidence type="ECO:0000313" key="6">
    <source>
        <dbReference type="Proteomes" id="UP000007797"/>
    </source>
</evidence>
<evidence type="ECO:0000256" key="4">
    <source>
        <dbReference type="SAM" id="MobiDB-lite"/>
    </source>
</evidence>
<name>F4PNI0_CACFS</name>
<dbReference type="STRING" id="1054147.F4PNI0"/>
<sequence length="906" mass="100881">MIPTKVADSQVTPPAAASAATEAAPEPDLKTKQSLDLLQSVRSRFGDQSPIFYEFIRLLQGFHSNSHTPEFIVNNIRTLFKDHQDLLIGFDLVVGAPITTSISTPPTIVQHSTATTATTTITKPPPSLPIPASLETKPLVPVVATPSKSPTSFFPKTDELLSNSVIETSCTEIPDITNETGLKRHTTDETLHRLLNKLEIQPIDESTGIINNNSHLPLTTDDLLTPEPRSPRGGPQQQVAAEEESTDDDEESESDDEEEEEEEEPATTNKAGYQQDEVALSDEGEQIEDPDPVDFNPDDLNDQKRMTEIHELIRQRNTRQRYQREQKLNDMFDRITKGAPPPYITPTKFEKRRKKKYPEDQDEEEEVEVSESDTSLSSSLNDSVNLLSLNPLAPILEGQILNPSTTTTTTSSSFVTPRKSEKRKDPPPQSPFALPPPSLTKSSLESLSISNGSIGETVLFKKLFSNSSSIHKKMREKMTAVAILNAKELLKHDKESNINIILISLMRLSLFASSIESNAPKGTEKDKFQQLLNSENGLSNQFLKWKATDVIKSYQSVSTDQWLSATSHTKKKLVHVHLMNQIIVPLFGVPTKILAALADIPSSFTSQATGIDTLEKIITYMTEQKKLSTPEETQLFKSTLVKVYSILSAPPPPNHLLARFTSSEIQSIINNRSEISGKLKTIVKNHDPPKQPQPQPQQTQQSQPPQLQQPVIVQPIVNSQPQPIVLPQKTATATTTVAQPVEQPQQKAMTRPDTAAFQQPATNTTQQPVVIPQSQPPPPAPIQPQVQPIIPPQTTTTTGQQQQPNNKKSTTSSINTNEFMQSTEKSLQELTTDQAKIQYLLQLVSKQQAQIQLTQNENQKLSTQNQMLYDNIDRFAVWQRNVKTQYEQYASFMSHSMMFSLNNPKK</sequence>
<dbReference type="SUPFAM" id="SSF47762">
    <property type="entry name" value="PAH2 domain"/>
    <property type="match status" value="1"/>
</dbReference>
<gene>
    <name evidence="5" type="ORF">DFA_05163</name>
</gene>
<evidence type="ECO:0000256" key="3">
    <source>
        <dbReference type="PROSITE-ProRule" id="PRU00810"/>
    </source>
</evidence>
<dbReference type="AlphaFoldDB" id="F4PNI0"/>
<feature type="compositionally biased region" description="Low complexity" evidence="4">
    <location>
        <begin position="12"/>
        <end position="26"/>
    </location>
</feature>
<accession>F4PNI0</accession>
<dbReference type="RefSeq" id="XP_004360884.1">
    <property type="nucleotide sequence ID" value="XM_004360827.1"/>
</dbReference>
<dbReference type="GeneID" id="14874844"/>
<feature type="compositionally biased region" description="Low complexity" evidence="4">
    <location>
        <begin position="696"/>
        <end position="707"/>
    </location>
</feature>
<keyword evidence="2 3" id="KW-0539">Nucleus</keyword>
<dbReference type="KEGG" id="dfa:DFA_05163"/>
<dbReference type="GO" id="GO:0006355">
    <property type="term" value="P:regulation of DNA-templated transcription"/>
    <property type="evidence" value="ECO:0007669"/>
    <property type="project" value="InterPro"/>
</dbReference>
<feature type="compositionally biased region" description="Low complexity" evidence="4">
    <location>
        <begin position="216"/>
        <end position="226"/>
    </location>
</feature>
<feature type="region of interest" description="Disordered" evidence="4">
    <location>
        <begin position="683"/>
        <end position="707"/>
    </location>
</feature>
<feature type="region of interest" description="Disordered" evidence="4">
    <location>
        <begin position="735"/>
        <end position="813"/>
    </location>
</feature>
<feature type="region of interest" description="Disordered" evidence="4">
    <location>
        <begin position="207"/>
        <end position="275"/>
    </location>
</feature>
<protein>
    <submittedName>
        <fullName evidence="5">Uncharacterized protein</fullName>
    </submittedName>
</protein>
<dbReference type="EMBL" id="GL883008">
    <property type="protein sequence ID" value="EGG23033.1"/>
    <property type="molecule type" value="Genomic_DNA"/>
</dbReference>
<feature type="compositionally biased region" description="Acidic residues" evidence="4">
    <location>
        <begin position="282"/>
        <end position="300"/>
    </location>
</feature>
<feature type="region of interest" description="Disordered" evidence="4">
    <location>
        <begin position="282"/>
        <end position="301"/>
    </location>
</feature>
<dbReference type="Proteomes" id="UP000007797">
    <property type="component" value="Unassembled WGS sequence"/>
</dbReference>
<feature type="region of interest" description="Disordered" evidence="4">
    <location>
        <begin position="1"/>
        <end position="29"/>
    </location>
</feature>
<dbReference type="InterPro" id="IPR003822">
    <property type="entry name" value="PAH"/>
</dbReference>
<dbReference type="PANTHER" id="PTHR48125">
    <property type="entry name" value="LP07818P1"/>
    <property type="match status" value="1"/>
</dbReference>
<evidence type="ECO:0000256" key="1">
    <source>
        <dbReference type="ARBA" id="ARBA00004123"/>
    </source>
</evidence>
<reference evidence="6" key="1">
    <citation type="journal article" date="2011" name="Genome Res.">
        <title>Phylogeny-wide analysis of social amoeba genomes highlights ancient origins for complex intercellular communication.</title>
        <authorList>
            <person name="Heidel A.J."/>
            <person name="Lawal H.M."/>
            <person name="Felder M."/>
            <person name="Schilde C."/>
            <person name="Helps N.R."/>
            <person name="Tunggal B."/>
            <person name="Rivero F."/>
            <person name="John U."/>
            <person name="Schleicher M."/>
            <person name="Eichinger L."/>
            <person name="Platzer M."/>
            <person name="Noegel A.A."/>
            <person name="Schaap P."/>
            <person name="Gloeckner G."/>
        </authorList>
    </citation>
    <scope>NUCLEOTIDE SEQUENCE [LARGE SCALE GENOMIC DNA]</scope>
    <source>
        <strain evidence="6">SH3</strain>
    </source>
</reference>
<proteinExistence type="predicted"/>
<feature type="compositionally biased region" description="Acidic residues" evidence="4">
    <location>
        <begin position="241"/>
        <end position="265"/>
    </location>
</feature>
<dbReference type="Gene3D" id="1.20.1160.11">
    <property type="entry name" value="Paired amphipathic helix"/>
    <property type="match status" value="1"/>
</dbReference>
<dbReference type="InterPro" id="IPR036600">
    <property type="entry name" value="PAH_sf"/>
</dbReference>
<comment type="subcellular location">
    <subcellularLocation>
        <location evidence="1 3">Nucleus</location>
    </subcellularLocation>
</comment>
<feature type="compositionally biased region" description="Pro residues" evidence="4">
    <location>
        <begin position="427"/>
        <end position="438"/>
    </location>
</feature>